<sequence length="503" mass="55835">MSSPRVAVRGKAAVAELNKHLLRPKFHQLDIDDIESIRRFRDFLKSEYGGLDVLVNNAGMAYKNDSTAPFAEQAEVTVKTNFFGTLNVCKEFFPLLRPHARVVNVSSMAGMLQRIPGEELKKKFSNPEITLEELCGLMNDFVQAAKDGKNGEKGWGQSAYIVSKVGVTVLTFIQQREFNADPREDLVVNAGAIAVAMVTIALDNIVKEKAIHPRQVRLMSETEAEELAAAVTQEVTGSNKGIGFCIVKFLCQQFEGDVFLTARDEKRGKAAVAELNKHLLRPKFHQLDIDDIESIRRFRDFLKSEYGGLDVLVNNAGMAYKQDSTAPVAEQAEVTVKTNFFGTLNVCKELFPLLRPHARVVNVSSLCGMLQRIPGEELKKKFSNPEITVEELCGLMNDYVQAAKDGTNVEKGWGQSSYNVSKVGVTVLTFIQQREFNADPREDMVVNAVHPGYVDTDMSSHKGPLTPEQGADAATYLALLPPNIQSPKGEFVWHDRAITPWDK</sequence>
<dbReference type="PROSITE" id="PS00061">
    <property type="entry name" value="ADH_SHORT"/>
    <property type="match status" value="1"/>
</dbReference>
<dbReference type="EMBL" id="JABSTV010001249">
    <property type="protein sequence ID" value="KAH7961897.1"/>
    <property type="molecule type" value="Genomic_DNA"/>
</dbReference>
<dbReference type="Gene3D" id="3.40.50.720">
    <property type="entry name" value="NAD(P)-binding Rossmann-like Domain"/>
    <property type="match status" value="2"/>
</dbReference>
<dbReference type="InterPro" id="IPR036291">
    <property type="entry name" value="NAD(P)-bd_dom_sf"/>
</dbReference>
<dbReference type="SUPFAM" id="SSF51735">
    <property type="entry name" value="NAD(P)-binding Rossmann-fold domains"/>
    <property type="match status" value="2"/>
</dbReference>
<evidence type="ECO:0000256" key="4">
    <source>
        <dbReference type="ARBA" id="ARBA00026118"/>
    </source>
</evidence>
<keyword evidence="6" id="KW-1185">Reference proteome</keyword>
<dbReference type="PRINTS" id="PR00081">
    <property type="entry name" value="GDHRDH"/>
</dbReference>
<dbReference type="Proteomes" id="UP000821837">
    <property type="component" value="Chromosome 3"/>
</dbReference>
<dbReference type="InterPro" id="IPR045313">
    <property type="entry name" value="CBR1-like"/>
</dbReference>
<evidence type="ECO:0000313" key="5">
    <source>
        <dbReference type="EMBL" id="KAH7961897.1"/>
    </source>
</evidence>
<organism evidence="5 6">
    <name type="scientific">Rhipicephalus sanguineus</name>
    <name type="common">Brown dog tick</name>
    <name type="synonym">Ixodes sanguineus</name>
    <dbReference type="NCBI Taxonomy" id="34632"/>
    <lineage>
        <taxon>Eukaryota</taxon>
        <taxon>Metazoa</taxon>
        <taxon>Ecdysozoa</taxon>
        <taxon>Arthropoda</taxon>
        <taxon>Chelicerata</taxon>
        <taxon>Arachnida</taxon>
        <taxon>Acari</taxon>
        <taxon>Parasitiformes</taxon>
        <taxon>Ixodida</taxon>
        <taxon>Ixodoidea</taxon>
        <taxon>Ixodidae</taxon>
        <taxon>Rhipicephalinae</taxon>
        <taxon>Rhipicephalus</taxon>
        <taxon>Rhipicephalus</taxon>
    </lineage>
</organism>
<dbReference type="Pfam" id="PF00106">
    <property type="entry name" value="adh_short"/>
    <property type="match status" value="2"/>
</dbReference>
<accession>A0A9D4Q0W1</accession>
<evidence type="ECO:0000256" key="2">
    <source>
        <dbReference type="ARBA" id="ARBA00022857"/>
    </source>
</evidence>
<reference evidence="5" key="2">
    <citation type="submission" date="2021-09" db="EMBL/GenBank/DDBJ databases">
        <authorList>
            <person name="Jia N."/>
            <person name="Wang J."/>
            <person name="Shi W."/>
            <person name="Du L."/>
            <person name="Sun Y."/>
            <person name="Zhan W."/>
            <person name="Jiang J."/>
            <person name="Wang Q."/>
            <person name="Zhang B."/>
            <person name="Ji P."/>
            <person name="Sakyi L.B."/>
            <person name="Cui X."/>
            <person name="Yuan T."/>
            <person name="Jiang B."/>
            <person name="Yang W."/>
            <person name="Lam T.T.-Y."/>
            <person name="Chang Q."/>
            <person name="Ding S."/>
            <person name="Wang X."/>
            <person name="Zhu J."/>
            <person name="Ruan X."/>
            <person name="Zhao L."/>
            <person name="Wei J."/>
            <person name="Que T."/>
            <person name="Du C."/>
            <person name="Cheng J."/>
            <person name="Dai P."/>
            <person name="Han X."/>
            <person name="Huang E."/>
            <person name="Gao Y."/>
            <person name="Liu J."/>
            <person name="Shao H."/>
            <person name="Ye R."/>
            <person name="Li L."/>
            <person name="Wei W."/>
            <person name="Wang X."/>
            <person name="Wang C."/>
            <person name="Huo Q."/>
            <person name="Li W."/>
            <person name="Guo W."/>
            <person name="Chen H."/>
            <person name="Chen S."/>
            <person name="Zhou L."/>
            <person name="Zhou L."/>
            <person name="Ni X."/>
            <person name="Tian J."/>
            <person name="Zhou Y."/>
            <person name="Sheng Y."/>
            <person name="Liu T."/>
            <person name="Pan Y."/>
            <person name="Xia L."/>
            <person name="Li J."/>
            <person name="Zhao F."/>
            <person name="Cao W."/>
        </authorList>
    </citation>
    <scope>NUCLEOTIDE SEQUENCE</scope>
    <source>
        <strain evidence="5">Rsan-2018</strain>
        <tissue evidence="5">Larvae</tissue>
    </source>
</reference>
<evidence type="ECO:0000313" key="6">
    <source>
        <dbReference type="Proteomes" id="UP000821837"/>
    </source>
</evidence>
<keyword evidence="2" id="KW-0521">NADP</keyword>
<dbReference type="PANTHER" id="PTHR43963:SF4">
    <property type="entry name" value="CARBONYL REDUCTASE (NADPH)"/>
    <property type="match status" value="1"/>
</dbReference>
<evidence type="ECO:0000256" key="1">
    <source>
        <dbReference type="ARBA" id="ARBA00006484"/>
    </source>
</evidence>
<keyword evidence="3" id="KW-0560">Oxidoreductase</keyword>
<dbReference type="InterPro" id="IPR002347">
    <property type="entry name" value="SDR_fam"/>
</dbReference>
<dbReference type="AlphaFoldDB" id="A0A9D4Q0W1"/>
<proteinExistence type="inferred from homology"/>
<comment type="similarity">
    <text evidence="1">Belongs to the short-chain dehydrogenases/reductases (SDR) family.</text>
</comment>
<evidence type="ECO:0000256" key="3">
    <source>
        <dbReference type="ARBA" id="ARBA00023002"/>
    </source>
</evidence>
<dbReference type="PRINTS" id="PR00080">
    <property type="entry name" value="SDRFAMILY"/>
</dbReference>
<dbReference type="InterPro" id="IPR020904">
    <property type="entry name" value="Sc_DH/Rdtase_CS"/>
</dbReference>
<comment type="caution">
    <text evidence="5">The sequence shown here is derived from an EMBL/GenBank/DDBJ whole genome shotgun (WGS) entry which is preliminary data.</text>
</comment>
<dbReference type="CDD" id="cd05324">
    <property type="entry name" value="carb_red_PTCR-like_SDR_c"/>
    <property type="match status" value="1"/>
</dbReference>
<name>A0A9D4Q0W1_RHISA</name>
<dbReference type="GO" id="GO:0004090">
    <property type="term" value="F:carbonyl reductase (NADPH) activity"/>
    <property type="evidence" value="ECO:0007669"/>
    <property type="project" value="UniProtKB-EC"/>
</dbReference>
<dbReference type="VEuPathDB" id="VectorBase:RSAN_048305"/>
<protein>
    <recommendedName>
        <fullName evidence="4">carbonyl reductase (NADPH)</fullName>
        <ecNumber evidence="4">1.1.1.184</ecNumber>
    </recommendedName>
</protein>
<dbReference type="EC" id="1.1.1.184" evidence="4"/>
<gene>
    <name evidence="5" type="ORF">HPB52_013241</name>
</gene>
<reference evidence="5" key="1">
    <citation type="journal article" date="2020" name="Cell">
        <title>Large-Scale Comparative Analyses of Tick Genomes Elucidate Their Genetic Diversity and Vector Capacities.</title>
        <authorList>
            <consortium name="Tick Genome and Microbiome Consortium (TIGMIC)"/>
            <person name="Jia N."/>
            <person name="Wang J."/>
            <person name="Shi W."/>
            <person name="Du L."/>
            <person name="Sun Y."/>
            <person name="Zhan W."/>
            <person name="Jiang J.F."/>
            <person name="Wang Q."/>
            <person name="Zhang B."/>
            <person name="Ji P."/>
            <person name="Bell-Sakyi L."/>
            <person name="Cui X.M."/>
            <person name="Yuan T.T."/>
            <person name="Jiang B.G."/>
            <person name="Yang W.F."/>
            <person name="Lam T.T."/>
            <person name="Chang Q.C."/>
            <person name="Ding S.J."/>
            <person name="Wang X.J."/>
            <person name="Zhu J.G."/>
            <person name="Ruan X.D."/>
            <person name="Zhao L."/>
            <person name="Wei J.T."/>
            <person name="Ye R.Z."/>
            <person name="Que T.C."/>
            <person name="Du C.H."/>
            <person name="Zhou Y.H."/>
            <person name="Cheng J.X."/>
            <person name="Dai P.F."/>
            <person name="Guo W.B."/>
            <person name="Han X.H."/>
            <person name="Huang E.J."/>
            <person name="Li L.F."/>
            <person name="Wei W."/>
            <person name="Gao Y.C."/>
            <person name="Liu J.Z."/>
            <person name="Shao H.Z."/>
            <person name="Wang X."/>
            <person name="Wang C.C."/>
            <person name="Yang T.C."/>
            <person name="Huo Q.B."/>
            <person name="Li W."/>
            <person name="Chen H.Y."/>
            <person name="Chen S.E."/>
            <person name="Zhou L.G."/>
            <person name="Ni X.B."/>
            <person name="Tian J.H."/>
            <person name="Sheng Y."/>
            <person name="Liu T."/>
            <person name="Pan Y.S."/>
            <person name="Xia L.Y."/>
            <person name="Li J."/>
            <person name="Zhao F."/>
            <person name="Cao W.C."/>
        </authorList>
    </citation>
    <scope>NUCLEOTIDE SEQUENCE</scope>
    <source>
        <strain evidence="5">Rsan-2018</strain>
    </source>
</reference>
<dbReference type="PANTHER" id="PTHR43963">
    <property type="entry name" value="CARBONYL REDUCTASE 1-RELATED"/>
    <property type="match status" value="1"/>
</dbReference>